<gene>
    <name evidence="2" type="ORF">A2557_09165</name>
</gene>
<feature type="transmembrane region" description="Helical" evidence="1">
    <location>
        <begin position="16"/>
        <end position="32"/>
    </location>
</feature>
<dbReference type="EMBL" id="MFNF01000046">
    <property type="protein sequence ID" value="OGH00359.1"/>
    <property type="molecule type" value="Genomic_DNA"/>
</dbReference>
<reference evidence="2 3" key="1">
    <citation type="journal article" date="2016" name="Nat. Commun.">
        <title>Thousands of microbial genomes shed light on interconnected biogeochemical processes in an aquifer system.</title>
        <authorList>
            <person name="Anantharaman K."/>
            <person name="Brown C.T."/>
            <person name="Hug L.A."/>
            <person name="Sharon I."/>
            <person name="Castelle C.J."/>
            <person name="Probst A.J."/>
            <person name="Thomas B.C."/>
            <person name="Singh A."/>
            <person name="Wilkins M.J."/>
            <person name="Karaoz U."/>
            <person name="Brodie E.L."/>
            <person name="Williams K.H."/>
            <person name="Hubbard S.S."/>
            <person name="Banfield J.F."/>
        </authorList>
    </citation>
    <scope>NUCLEOTIDE SEQUENCE [LARGE SCALE GENOMIC DNA]</scope>
</reference>
<evidence type="ECO:0000313" key="3">
    <source>
        <dbReference type="Proteomes" id="UP000177583"/>
    </source>
</evidence>
<name>A0A1F6GQN9_9PROT</name>
<evidence type="ECO:0008006" key="4">
    <source>
        <dbReference type="Google" id="ProtNLM"/>
    </source>
</evidence>
<evidence type="ECO:0000313" key="2">
    <source>
        <dbReference type="EMBL" id="OGH00359.1"/>
    </source>
</evidence>
<organism evidence="2 3">
    <name type="scientific">Candidatus Lambdaproteobacteria bacterium RIFOXYD2_FULL_56_26</name>
    <dbReference type="NCBI Taxonomy" id="1817773"/>
    <lineage>
        <taxon>Bacteria</taxon>
        <taxon>Pseudomonadati</taxon>
        <taxon>Pseudomonadota</taxon>
        <taxon>Candidatus Lambdaproteobacteria</taxon>
    </lineage>
</organism>
<sequence length="210" mass="24031">MIPFKFKKPIPEGRELWVGVGSVILGTLFTRTPLDHPVWTQFESFTYAVLACFFPLYLIGYLSRRPGWTCSEPKEPVQEVPPVLGLEPAPKDAWLQKEVQPQPSEIALTELEKRLDHLESGEKIKQIVVEVLGHFFPNDWKALGERSLAREMMLNEKKASAVSGKAVKTLQNERTLMTGIPYIKDGNLVRYRLGDILDYLQDKKQRFGNY</sequence>
<accession>A0A1F6GQN9</accession>
<dbReference type="Proteomes" id="UP000177583">
    <property type="component" value="Unassembled WGS sequence"/>
</dbReference>
<evidence type="ECO:0000256" key="1">
    <source>
        <dbReference type="SAM" id="Phobius"/>
    </source>
</evidence>
<keyword evidence="1" id="KW-1133">Transmembrane helix</keyword>
<keyword evidence="1" id="KW-0812">Transmembrane</keyword>
<keyword evidence="1" id="KW-0472">Membrane</keyword>
<proteinExistence type="predicted"/>
<feature type="transmembrane region" description="Helical" evidence="1">
    <location>
        <begin position="44"/>
        <end position="62"/>
    </location>
</feature>
<comment type="caution">
    <text evidence="2">The sequence shown here is derived from an EMBL/GenBank/DDBJ whole genome shotgun (WGS) entry which is preliminary data.</text>
</comment>
<dbReference type="AlphaFoldDB" id="A0A1F6GQN9"/>
<protein>
    <recommendedName>
        <fullName evidence="4">Helix-turn-helix domain-containing protein</fullName>
    </recommendedName>
</protein>